<dbReference type="AlphaFoldDB" id="A0A2G9GL72"/>
<keyword evidence="3" id="KW-1185">Reference proteome</keyword>
<name>A0A2G9GL72_9LAMI</name>
<dbReference type="EMBL" id="NKXS01004541">
    <property type="protein sequence ID" value="PIN06061.1"/>
    <property type="molecule type" value="Genomic_DNA"/>
</dbReference>
<evidence type="ECO:0000313" key="2">
    <source>
        <dbReference type="EMBL" id="PIN06061.1"/>
    </source>
</evidence>
<proteinExistence type="predicted"/>
<feature type="signal peptide" evidence="1">
    <location>
        <begin position="1"/>
        <end position="15"/>
    </location>
</feature>
<accession>A0A2G9GL72</accession>
<sequence>MIASLALKLLRLLWCLKREKFWNKMEASGSVNYYFCMRN</sequence>
<evidence type="ECO:0000313" key="3">
    <source>
        <dbReference type="Proteomes" id="UP000231279"/>
    </source>
</evidence>
<feature type="chain" id="PRO_5013876766" evidence="1">
    <location>
        <begin position="16"/>
        <end position="39"/>
    </location>
</feature>
<comment type="caution">
    <text evidence="2">The sequence shown here is derived from an EMBL/GenBank/DDBJ whole genome shotgun (WGS) entry which is preliminary data.</text>
</comment>
<evidence type="ECO:0000256" key="1">
    <source>
        <dbReference type="SAM" id="SignalP"/>
    </source>
</evidence>
<protein>
    <submittedName>
        <fullName evidence="2">Uncharacterized protein</fullName>
    </submittedName>
</protein>
<gene>
    <name evidence="2" type="ORF">CDL12_21402</name>
</gene>
<dbReference type="Proteomes" id="UP000231279">
    <property type="component" value="Unassembled WGS sequence"/>
</dbReference>
<keyword evidence="1" id="KW-0732">Signal</keyword>
<reference evidence="3" key="1">
    <citation type="journal article" date="2018" name="Gigascience">
        <title>Genome assembly of the Pink Ipe (Handroanthus impetiginosus, Bignoniaceae), a highly valued, ecologically keystone Neotropical timber forest tree.</title>
        <authorList>
            <person name="Silva-Junior O.B."/>
            <person name="Grattapaglia D."/>
            <person name="Novaes E."/>
            <person name="Collevatti R.G."/>
        </authorList>
    </citation>
    <scope>NUCLEOTIDE SEQUENCE [LARGE SCALE GENOMIC DNA]</scope>
    <source>
        <strain evidence="3">cv. UFG-1</strain>
    </source>
</reference>
<organism evidence="2 3">
    <name type="scientific">Handroanthus impetiginosus</name>
    <dbReference type="NCBI Taxonomy" id="429701"/>
    <lineage>
        <taxon>Eukaryota</taxon>
        <taxon>Viridiplantae</taxon>
        <taxon>Streptophyta</taxon>
        <taxon>Embryophyta</taxon>
        <taxon>Tracheophyta</taxon>
        <taxon>Spermatophyta</taxon>
        <taxon>Magnoliopsida</taxon>
        <taxon>eudicotyledons</taxon>
        <taxon>Gunneridae</taxon>
        <taxon>Pentapetalae</taxon>
        <taxon>asterids</taxon>
        <taxon>lamiids</taxon>
        <taxon>Lamiales</taxon>
        <taxon>Bignoniaceae</taxon>
        <taxon>Crescentiina</taxon>
        <taxon>Tabebuia alliance</taxon>
        <taxon>Handroanthus</taxon>
    </lineage>
</organism>